<evidence type="ECO:0000313" key="11">
    <source>
        <dbReference type="EMBL" id="OIR25361.1"/>
    </source>
</evidence>
<dbReference type="InterPro" id="IPR039910">
    <property type="entry name" value="D15-like"/>
</dbReference>
<evidence type="ECO:0000256" key="2">
    <source>
        <dbReference type="ARBA" id="ARBA00022452"/>
    </source>
</evidence>
<evidence type="ECO:0000256" key="1">
    <source>
        <dbReference type="ARBA" id="ARBA00004370"/>
    </source>
</evidence>
<dbReference type="PIRSF" id="PIRSF006076">
    <property type="entry name" value="OM_assembly_OMP85"/>
    <property type="match status" value="1"/>
</dbReference>
<name>A0A1J5UAH1_9GAMM</name>
<dbReference type="Gene3D" id="2.40.160.50">
    <property type="entry name" value="membrane protein fhac: a member of the omp85/tpsb transporter family"/>
    <property type="match status" value="1"/>
</dbReference>
<dbReference type="Gene3D" id="3.10.20.310">
    <property type="entry name" value="membrane protein fhac"/>
    <property type="match status" value="5"/>
</dbReference>
<evidence type="ECO:0000256" key="9">
    <source>
        <dbReference type="NCBIfam" id="TIGR03303"/>
    </source>
</evidence>
<protein>
    <recommendedName>
        <fullName evidence="8 9">Outer membrane protein assembly factor BamA</fullName>
    </recommendedName>
</protein>
<dbReference type="HAMAP" id="MF_01430">
    <property type="entry name" value="OM_assembly_BamA"/>
    <property type="match status" value="1"/>
</dbReference>
<keyword evidence="5 8" id="KW-0677">Repeat</keyword>
<feature type="signal peptide" evidence="8">
    <location>
        <begin position="1"/>
        <end position="22"/>
    </location>
</feature>
<comment type="subcellular location">
    <subcellularLocation>
        <location evidence="8">Cell outer membrane</location>
    </subcellularLocation>
    <subcellularLocation>
        <location evidence="1">Membrane</location>
    </subcellularLocation>
</comment>
<dbReference type="PANTHER" id="PTHR12815">
    <property type="entry name" value="SORTING AND ASSEMBLY MACHINERY SAMM50 PROTEIN FAMILY MEMBER"/>
    <property type="match status" value="1"/>
</dbReference>
<dbReference type="OrthoDB" id="9803054at2"/>
<reference evidence="12" key="1">
    <citation type="submission" date="2016-09" db="EMBL/GenBank/DDBJ databases">
        <title>Genome Sequence of Bathymodiolus thermophilus sulfur-oxidizing gill endosymbiont.</title>
        <authorList>
            <person name="Ponnudurai R."/>
            <person name="Kleiner M."/>
            <person name="Sayavedra L."/>
            <person name="Thuermer A."/>
            <person name="Felbeck H."/>
            <person name="Schlueter R."/>
            <person name="Schweder T."/>
            <person name="Markert S."/>
        </authorList>
    </citation>
    <scope>NUCLEOTIDE SEQUENCE [LARGE SCALE GENOMIC DNA]</scope>
    <source>
        <strain evidence="12">BAT/CrabSpa'14</strain>
    </source>
</reference>
<evidence type="ECO:0000256" key="5">
    <source>
        <dbReference type="ARBA" id="ARBA00022737"/>
    </source>
</evidence>
<dbReference type="PANTHER" id="PTHR12815:SF23">
    <property type="entry name" value="OUTER MEMBRANE PROTEIN ASSEMBLY FACTOR BAMA"/>
    <property type="match status" value="1"/>
</dbReference>
<evidence type="ECO:0000256" key="6">
    <source>
        <dbReference type="ARBA" id="ARBA00023136"/>
    </source>
</evidence>
<sequence length="761" mass="84845" precursor="true">MKKIIVKLVLMASLLSASLAFSVPIKNIEILGLNAISRGTVLSYLPVEVGDDYGTQTSSKIIRVLYKTQFFKDIEVTEEDQVLKIKVIENPYIKYVDFLNNSEKVLDQDTIEKVLSSMDLTQGKIFNKKQLDELIDQVKSTYISQGYYNVKITKNIEIDNQNRVGVELDISEGEIARIKTMRIMGSKTKTEEELLDLFEIGEPNWFLLNYFTEKDHYSKIALDAGIEALKSQYINSGYLDFKVTEVKSELSEDKKNIDIALQIKEGNKYTIGNIDFSGNTLNKSDKSLTKLLTIKSGDVFLRKKIINDIKVITDAYTEQGYAFVKVDVTTTASTIKSVIDLNFKIIPKKKVYINRITITGNTRTQDEVVRREISVYEGGLYSDKALEDSIAKIKRLGFFSNVTMRVSKVKDFSDKIDLNFVVEETKTGTFSVGVSHSSSSGAAFNLGVQEKNFLGTGNVLNASASNSEAVKELSIYFSNPYFTQDGHNINYGIFNKKTDGAQLDVASYKINQSGGSVGYGIPITKNTRITTNLKFSNRDVTCGTDFSDKYEPTQCASNNKTEVKFNANWSHNTLDNYNFPTAGDKRSLNLSVALPIADFRYYKLNASQKKYRPLFKNITFKTNTKIGVAQGYGDTELPFFERFYGGGSSSVRGFDFNSLGEKYENGKAKGGKLSVLTGISVISPLTFVKDSTNMRLSAFIDIGGISEEVFNFATSDLRASAGIAFTWLTPIGPLGLYAAEPFLKQEGDKTKSFEFTIGTSF</sequence>
<organism evidence="11 12">
    <name type="scientific">Bathymodiolus thermophilus thioautotrophic gill symbiont</name>
    <dbReference type="NCBI Taxonomy" id="2360"/>
    <lineage>
        <taxon>Bacteria</taxon>
        <taxon>Pseudomonadati</taxon>
        <taxon>Pseudomonadota</taxon>
        <taxon>Gammaproteobacteria</taxon>
        <taxon>sulfur-oxidizing symbionts</taxon>
    </lineage>
</organism>
<keyword evidence="3 8" id="KW-0812">Transmembrane</keyword>
<dbReference type="EMBL" id="MIQH01000343">
    <property type="protein sequence ID" value="OIR25361.1"/>
    <property type="molecule type" value="Genomic_DNA"/>
</dbReference>
<dbReference type="GO" id="GO:0043165">
    <property type="term" value="P:Gram-negative-bacterium-type cell outer membrane assembly"/>
    <property type="evidence" value="ECO:0007669"/>
    <property type="project" value="UniProtKB-UniRule"/>
</dbReference>
<feature type="domain" description="POTRA" evidence="10">
    <location>
        <begin position="23"/>
        <end position="90"/>
    </location>
</feature>
<keyword evidence="2 8" id="KW-1134">Transmembrane beta strand</keyword>
<dbReference type="InterPro" id="IPR010827">
    <property type="entry name" value="BamA/TamA_POTRA"/>
</dbReference>
<feature type="chain" id="PRO_5009731022" description="Outer membrane protein assembly factor BamA" evidence="8">
    <location>
        <begin position="23"/>
        <end position="761"/>
    </location>
</feature>
<dbReference type="PROSITE" id="PS51779">
    <property type="entry name" value="POTRA"/>
    <property type="match status" value="3"/>
</dbReference>
<accession>A0A1J5UAH1</accession>
<dbReference type="Pfam" id="PF07244">
    <property type="entry name" value="POTRA"/>
    <property type="match status" value="4"/>
</dbReference>
<dbReference type="GO" id="GO:0009279">
    <property type="term" value="C:cell outer membrane"/>
    <property type="evidence" value="ECO:0007669"/>
    <property type="project" value="UniProtKB-SubCell"/>
</dbReference>
<evidence type="ECO:0000313" key="12">
    <source>
        <dbReference type="Proteomes" id="UP000182798"/>
    </source>
</evidence>
<feature type="domain" description="POTRA" evidence="10">
    <location>
        <begin position="351"/>
        <end position="425"/>
    </location>
</feature>
<dbReference type="GO" id="GO:0051205">
    <property type="term" value="P:protein insertion into membrane"/>
    <property type="evidence" value="ECO:0007669"/>
    <property type="project" value="UniProtKB-UniRule"/>
</dbReference>
<comment type="similarity">
    <text evidence="8">Belongs to the BamA family.</text>
</comment>
<keyword evidence="6 8" id="KW-0472">Membrane</keyword>
<gene>
    <name evidence="8" type="primary">bamA</name>
    <name evidence="11" type="ORF">BGC33_13300</name>
</gene>
<comment type="subunit">
    <text evidence="8">Part of the Bam complex.</text>
</comment>
<dbReference type="RefSeq" id="WP_071563591.1">
    <property type="nucleotide sequence ID" value="NZ_FQNS01000050.1"/>
</dbReference>
<evidence type="ECO:0000256" key="3">
    <source>
        <dbReference type="ARBA" id="ARBA00022692"/>
    </source>
</evidence>
<dbReference type="InterPro" id="IPR000184">
    <property type="entry name" value="Bac_surfAg_D15"/>
</dbReference>
<dbReference type="Proteomes" id="UP000182798">
    <property type="component" value="Unassembled WGS sequence"/>
</dbReference>
<evidence type="ECO:0000259" key="10">
    <source>
        <dbReference type="PROSITE" id="PS51779"/>
    </source>
</evidence>
<evidence type="ECO:0000256" key="4">
    <source>
        <dbReference type="ARBA" id="ARBA00022729"/>
    </source>
</evidence>
<proteinExistence type="inferred from homology"/>
<dbReference type="InterPro" id="IPR034746">
    <property type="entry name" value="POTRA"/>
</dbReference>
<evidence type="ECO:0000256" key="8">
    <source>
        <dbReference type="HAMAP-Rule" id="MF_01430"/>
    </source>
</evidence>
<dbReference type="AlphaFoldDB" id="A0A1J5UAH1"/>
<evidence type="ECO:0000256" key="7">
    <source>
        <dbReference type="ARBA" id="ARBA00023237"/>
    </source>
</evidence>
<feature type="domain" description="POTRA" evidence="10">
    <location>
        <begin position="269"/>
        <end position="348"/>
    </location>
</feature>
<dbReference type="NCBIfam" id="TIGR03303">
    <property type="entry name" value="OM_YaeT"/>
    <property type="match status" value="1"/>
</dbReference>
<keyword evidence="4 8" id="KW-0732">Signal</keyword>
<comment type="function">
    <text evidence="8">Part of the outer membrane protein assembly complex, which is involved in assembly and insertion of beta-barrel proteins into the outer membrane.</text>
</comment>
<dbReference type="Pfam" id="PF01103">
    <property type="entry name" value="Omp85"/>
    <property type="match status" value="1"/>
</dbReference>
<dbReference type="InterPro" id="IPR023707">
    <property type="entry name" value="OM_assembly_BamA"/>
</dbReference>
<comment type="caution">
    <text evidence="11">The sequence shown here is derived from an EMBL/GenBank/DDBJ whole genome shotgun (WGS) entry which is preliminary data.</text>
</comment>
<keyword evidence="7 8" id="KW-0998">Cell outer membrane</keyword>